<dbReference type="InterPro" id="IPR051328">
    <property type="entry name" value="T7SS_ABC-Transporter"/>
</dbReference>
<evidence type="ECO:0000256" key="2">
    <source>
        <dbReference type="ARBA" id="ARBA00022692"/>
    </source>
</evidence>
<feature type="transmembrane region" description="Helical" evidence="5">
    <location>
        <begin position="216"/>
        <end position="236"/>
    </location>
</feature>
<keyword evidence="3 5" id="KW-1133">Transmembrane helix</keyword>
<comment type="caution">
    <text evidence="7">The sequence shown here is derived from an EMBL/GenBank/DDBJ whole genome shotgun (WGS) entry which is preliminary data.</text>
</comment>
<dbReference type="PANTHER" id="PTHR43077:SF11">
    <property type="entry name" value="TRANSPORT PERMEASE YVFS-RELATED"/>
    <property type="match status" value="1"/>
</dbReference>
<dbReference type="EMBL" id="VBTJ01000001">
    <property type="protein sequence ID" value="TLP91426.1"/>
    <property type="molecule type" value="Genomic_DNA"/>
</dbReference>
<keyword evidence="4 5" id="KW-0472">Membrane</keyword>
<gene>
    <name evidence="7" type="ORF">FEZ53_03855</name>
</gene>
<accession>A0A5R9B4X2</accession>
<dbReference type="GO" id="GO:0043190">
    <property type="term" value="C:ATP-binding cassette (ABC) transporter complex"/>
    <property type="evidence" value="ECO:0007669"/>
    <property type="project" value="InterPro"/>
</dbReference>
<evidence type="ECO:0000259" key="6">
    <source>
        <dbReference type="Pfam" id="PF12698"/>
    </source>
</evidence>
<evidence type="ECO:0000256" key="5">
    <source>
        <dbReference type="SAM" id="Phobius"/>
    </source>
</evidence>
<evidence type="ECO:0000256" key="4">
    <source>
        <dbReference type="ARBA" id="ARBA00023136"/>
    </source>
</evidence>
<dbReference type="AlphaFoldDB" id="A0A5R9B4X2"/>
<dbReference type="OrthoDB" id="63188at2"/>
<organism evidence="7 8">
    <name type="scientific">Staphylococcus xylosus</name>
    <dbReference type="NCBI Taxonomy" id="1288"/>
    <lineage>
        <taxon>Bacteria</taxon>
        <taxon>Bacillati</taxon>
        <taxon>Bacillota</taxon>
        <taxon>Bacilli</taxon>
        <taxon>Bacillales</taxon>
        <taxon>Staphylococcaceae</taxon>
        <taxon>Staphylococcus</taxon>
    </lineage>
</organism>
<feature type="transmembrane region" description="Helical" evidence="5">
    <location>
        <begin position="20"/>
        <end position="40"/>
    </location>
</feature>
<sequence>MISKYFLIEIQLLLRKKVYLVLSILIPLCFYLLFTSILDLPKDAEQIFYKEYMYSMTAFSLSSFCLIQFPIDLINEKTTGWYKNLMRTPLNACQYYSVKIFKMMSQFILAIILIFIVAYLVNGVSMSLFEWLFSGFILWLGASTFLTVGILLAQINEIQKASSIGNILYLGLAVLGGLWFPISEFPGWMRKIAYITPTYHLKQVAYEFGNGDGLNYLSFLVLIIYSILFLAIGLIIQYRKDVDI</sequence>
<dbReference type="RefSeq" id="WP_107542880.1">
    <property type="nucleotide sequence ID" value="NZ_CP031275.1"/>
</dbReference>
<evidence type="ECO:0000256" key="3">
    <source>
        <dbReference type="ARBA" id="ARBA00022989"/>
    </source>
</evidence>
<feature type="transmembrane region" description="Helical" evidence="5">
    <location>
        <begin position="164"/>
        <end position="182"/>
    </location>
</feature>
<proteinExistence type="predicted"/>
<keyword evidence="2 5" id="KW-0812">Transmembrane</keyword>
<evidence type="ECO:0000313" key="8">
    <source>
        <dbReference type="Proteomes" id="UP000307747"/>
    </source>
</evidence>
<dbReference type="PANTHER" id="PTHR43077">
    <property type="entry name" value="TRANSPORT PERMEASE YVFS-RELATED"/>
    <property type="match status" value="1"/>
</dbReference>
<evidence type="ECO:0000313" key="7">
    <source>
        <dbReference type="EMBL" id="TLP91426.1"/>
    </source>
</evidence>
<dbReference type="InterPro" id="IPR013525">
    <property type="entry name" value="ABC2_TM"/>
</dbReference>
<feature type="transmembrane region" description="Helical" evidence="5">
    <location>
        <begin position="107"/>
        <end position="125"/>
    </location>
</feature>
<feature type="transmembrane region" description="Helical" evidence="5">
    <location>
        <begin position="131"/>
        <end position="152"/>
    </location>
</feature>
<dbReference type="Proteomes" id="UP000307747">
    <property type="component" value="Unassembled WGS sequence"/>
</dbReference>
<dbReference type="Pfam" id="PF12698">
    <property type="entry name" value="ABC2_membrane_3"/>
    <property type="match status" value="1"/>
</dbReference>
<name>A0A5R9B4X2_STAXY</name>
<comment type="subcellular location">
    <subcellularLocation>
        <location evidence="1">Membrane</location>
        <topology evidence="1">Multi-pass membrane protein</topology>
    </subcellularLocation>
</comment>
<reference evidence="7 8" key="1">
    <citation type="submission" date="2019-05" db="EMBL/GenBank/DDBJ databases">
        <title>The metagenome of a microbial culture collection derived from dairy environment covers the genomic content of the human microbiome.</title>
        <authorList>
            <person name="Roder T."/>
            <person name="Wuthrich D."/>
            <person name="Sattari Z."/>
            <person name="Von Ah U."/>
            <person name="Bar C."/>
            <person name="Ronchi F."/>
            <person name="Macpherson A.J."/>
            <person name="Ganal-Vonarburg S.C."/>
            <person name="Bruggmann R."/>
            <person name="Vergeres G."/>
        </authorList>
    </citation>
    <scope>NUCLEOTIDE SEQUENCE [LARGE SCALE GENOMIC DNA]</scope>
    <source>
        <strain evidence="7 8">FAM 20833</strain>
    </source>
</reference>
<feature type="transmembrane region" description="Helical" evidence="5">
    <location>
        <begin position="52"/>
        <end position="74"/>
    </location>
</feature>
<dbReference type="GO" id="GO:0140359">
    <property type="term" value="F:ABC-type transporter activity"/>
    <property type="evidence" value="ECO:0007669"/>
    <property type="project" value="InterPro"/>
</dbReference>
<protein>
    <submittedName>
        <fullName evidence="7">ABC transporter permease</fullName>
    </submittedName>
</protein>
<dbReference type="PIRSF" id="PIRSF006648">
    <property type="entry name" value="DrrB"/>
    <property type="match status" value="1"/>
</dbReference>
<feature type="domain" description="ABC-2 type transporter transmembrane" evidence="6">
    <location>
        <begin position="44"/>
        <end position="235"/>
    </location>
</feature>
<dbReference type="InterPro" id="IPR000412">
    <property type="entry name" value="ABC_2_transport"/>
</dbReference>
<evidence type="ECO:0000256" key="1">
    <source>
        <dbReference type="ARBA" id="ARBA00004141"/>
    </source>
</evidence>